<protein>
    <recommendedName>
        <fullName evidence="3">N-acetyltransferase domain-containing protein</fullName>
    </recommendedName>
</protein>
<dbReference type="SUPFAM" id="SSF55729">
    <property type="entry name" value="Acyl-CoA N-acyltransferases (Nat)"/>
    <property type="match status" value="1"/>
</dbReference>
<dbReference type="Proteomes" id="UP000564704">
    <property type="component" value="Unassembled WGS sequence"/>
</dbReference>
<dbReference type="Gene3D" id="3.40.630.30">
    <property type="match status" value="1"/>
</dbReference>
<evidence type="ECO:0000313" key="2">
    <source>
        <dbReference type="Proteomes" id="UP000564704"/>
    </source>
</evidence>
<proteinExistence type="predicted"/>
<gene>
    <name evidence="1" type="ORF">FDP25_16625</name>
</gene>
<sequence>MQKIMKAKTKDAAHLAQLYAKALRATGFARQASEEGRDELVQWLEQRCSEKEIWVRTDEHGPTALGHFDESKNEVITVVTRDDIEGNGEATAMLRFLAERYPSVRVRPVTKGGKAVASKCGFVPSIDDPSAWVRGS</sequence>
<evidence type="ECO:0008006" key="3">
    <source>
        <dbReference type="Google" id="ProtNLM"/>
    </source>
</evidence>
<dbReference type="InterPro" id="IPR016181">
    <property type="entry name" value="Acyl_CoA_acyltransferase"/>
</dbReference>
<dbReference type="AlphaFoldDB" id="A0A844CQD2"/>
<keyword evidence="2" id="KW-1185">Reference proteome</keyword>
<comment type="caution">
    <text evidence="1">The sequence shown here is derived from an EMBL/GenBank/DDBJ whole genome shotgun (WGS) entry which is preliminary data.</text>
</comment>
<organism evidence="1 2">
    <name type="scientific">Roseovarius bejariae</name>
    <dbReference type="NCBI Taxonomy" id="2576383"/>
    <lineage>
        <taxon>Bacteria</taxon>
        <taxon>Pseudomonadati</taxon>
        <taxon>Pseudomonadota</taxon>
        <taxon>Alphaproteobacteria</taxon>
        <taxon>Rhodobacterales</taxon>
        <taxon>Roseobacteraceae</taxon>
        <taxon>Roseovarius</taxon>
    </lineage>
</organism>
<reference evidence="1 2" key="1">
    <citation type="submission" date="2019-05" db="EMBL/GenBank/DDBJ databases">
        <title>Roseovarius bejariae sp. nov., a moderately halophylic bacterium isolated from a saline soil in Rambla Salada (Murcia).</title>
        <authorList>
            <person name="Castro D.J."/>
            <person name="Gomez-Altuve A."/>
            <person name="Reina J.C."/>
            <person name="Rodriguez M."/>
            <person name="Sampedro I."/>
            <person name="Llamas I."/>
            <person name="Martinez-Checa F."/>
        </authorList>
    </citation>
    <scope>NUCLEOTIDE SEQUENCE [LARGE SCALE GENOMIC DNA]</scope>
    <source>
        <strain evidence="1 2">A21</strain>
    </source>
</reference>
<dbReference type="EMBL" id="SZWE01000002">
    <property type="protein sequence ID" value="MRU17067.1"/>
    <property type="molecule type" value="Genomic_DNA"/>
</dbReference>
<name>A0A844CQD2_9RHOB</name>
<dbReference type="RefSeq" id="WP_154154993.1">
    <property type="nucleotide sequence ID" value="NZ_SZWE01000002.1"/>
</dbReference>
<accession>A0A844CQD2</accession>
<evidence type="ECO:0000313" key="1">
    <source>
        <dbReference type="EMBL" id="MRU17067.1"/>
    </source>
</evidence>